<keyword evidence="3" id="KW-0963">Cytoplasm</keyword>
<keyword evidence="9" id="KW-0131">Cell cycle</keyword>
<dbReference type="PANTHER" id="PTHR31570:SF1">
    <property type="entry name" value="HAUS AUGMIN-LIKE COMPLEX SUBUNIT 1"/>
    <property type="match status" value="1"/>
</dbReference>
<dbReference type="GO" id="GO:0005829">
    <property type="term" value="C:cytosol"/>
    <property type="evidence" value="ECO:0007669"/>
    <property type="project" value="TreeGrafter"/>
</dbReference>
<keyword evidence="4" id="KW-0132">Cell division</keyword>
<evidence type="ECO:0000313" key="11">
    <source>
        <dbReference type="EMBL" id="NXA12783.1"/>
    </source>
</evidence>
<proteinExistence type="inferred from homology"/>
<feature type="non-terminal residue" evidence="11">
    <location>
        <position position="213"/>
    </location>
</feature>
<accession>A0A7K7T7C7</accession>
<comment type="similarity">
    <text evidence="2">Belongs to the HAUS1 family.</text>
</comment>
<dbReference type="GO" id="GO:0005819">
    <property type="term" value="C:spindle"/>
    <property type="evidence" value="ECO:0007669"/>
    <property type="project" value="UniProtKB-SubCell"/>
</dbReference>
<evidence type="ECO:0000256" key="10">
    <source>
        <dbReference type="SAM" id="Coils"/>
    </source>
</evidence>
<dbReference type="GO" id="GO:0051225">
    <property type="term" value="P:spindle assembly"/>
    <property type="evidence" value="ECO:0007669"/>
    <property type="project" value="InterPro"/>
</dbReference>
<comment type="subcellular location">
    <subcellularLocation>
        <location evidence="1">Cytoplasm</location>
        <location evidence="1">Cytoskeleton</location>
        <location evidence="1">Spindle</location>
    </subcellularLocation>
</comment>
<keyword evidence="12" id="KW-1185">Reference proteome</keyword>
<reference evidence="11 12" key="1">
    <citation type="submission" date="2019-09" db="EMBL/GenBank/DDBJ databases">
        <title>Bird 10,000 Genomes (B10K) Project - Family phase.</title>
        <authorList>
            <person name="Zhang G."/>
        </authorList>
    </citation>
    <scope>NUCLEOTIDE SEQUENCE [LARGE SCALE GENOMIC DNA]</scope>
    <source>
        <strain evidence="11">B10K-DU-030-41</strain>
        <tissue evidence="11">Muscle</tissue>
    </source>
</reference>
<keyword evidence="8" id="KW-0206">Cytoskeleton</keyword>
<organism evidence="11 12">
    <name type="scientific">Sapayoa aenigma</name>
    <name type="common">broad-billed sapayoa</name>
    <dbReference type="NCBI Taxonomy" id="239371"/>
    <lineage>
        <taxon>Eukaryota</taxon>
        <taxon>Metazoa</taxon>
        <taxon>Chordata</taxon>
        <taxon>Craniata</taxon>
        <taxon>Vertebrata</taxon>
        <taxon>Euteleostomi</taxon>
        <taxon>Archelosauria</taxon>
        <taxon>Archosauria</taxon>
        <taxon>Dinosauria</taxon>
        <taxon>Saurischia</taxon>
        <taxon>Theropoda</taxon>
        <taxon>Coelurosauria</taxon>
        <taxon>Aves</taxon>
        <taxon>Neognathae</taxon>
        <taxon>Neoaves</taxon>
        <taxon>Telluraves</taxon>
        <taxon>Australaves</taxon>
        <taxon>Passeriformes</taxon>
        <taxon>Tyrannidae</taxon>
        <taxon>Sapayoa</taxon>
    </lineage>
</organism>
<dbReference type="AlphaFoldDB" id="A0A7K7T7C7"/>
<feature type="non-terminal residue" evidence="11">
    <location>
        <position position="1"/>
    </location>
</feature>
<dbReference type="PRINTS" id="PR02087">
    <property type="entry name" value="HAUSAUGMINL1"/>
</dbReference>
<comment type="caution">
    <text evidence="11">The sequence shown here is derived from an EMBL/GenBank/DDBJ whole genome shotgun (WGS) entry which is preliminary data.</text>
</comment>
<dbReference type="GO" id="GO:0007098">
    <property type="term" value="P:centrosome cycle"/>
    <property type="evidence" value="ECO:0007669"/>
    <property type="project" value="TreeGrafter"/>
</dbReference>
<evidence type="ECO:0000256" key="5">
    <source>
        <dbReference type="ARBA" id="ARBA00022701"/>
    </source>
</evidence>
<dbReference type="GO" id="GO:0005874">
    <property type="term" value="C:microtubule"/>
    <property type="evidence" value="ECO:0007669"/>
    <property type="project" value="UniProtKB-KW"/>
</dbReference>
<name>A0A7K7T7C7_9TYRA</name>
<evidence type="ECO:0000256" key="6">
    <source>
        <dbReference type="ARBA" id="ARBA00022776"/>
    </source>
</evidence>
<evidence type="ECO:0000256" key="7">
    <source>
        <dbReference type="ARBA" id="ARBA00023054"/>
    </source>
</evidence>
<keyword evidence="5" id="KW-0493">Microtubule</keyword>
<evidence type="ECO:0000256" key="1">
    <source>
        <dbReference type="ARBA" id="ARBA00004186"/>
    </source>
</evidence>
<evidence type="ECO:0000256" key="8">
    <source>
        <dbReference type="ARBA" id="ARBA00023212"/>
    </source>
</evidence>
<keyword evidence="7 10" id="KW-0175">Coiled coil</keyword>
<dbReference type="PANTHER" id="PTHR31570">
    <property type="entry name" value="HAUS AUGMIN-LIKE COMPLEX SUBUNIT 1"/>
    <property type="match status" value="1"/>
</dbReference>
<dbReference type="Proteomes" id="UP000589485">
    <property type="component" value="Unassembled WGS sequence"/>
</dbReference>
<evidence type="ECO:0000256" key="2">
    <source>
        <dbReference type="ARBA" id="ARBA00005479"/>
    </source>
</evidence>
<evidence type="ECO:0000256" key="3">
    <source>
        <dbReference type="ARBA" id="ARBA00022490"/>
    </source>
</evidence>
<keyword evidence="6" id="KW-0498">Mitosis</keyword>
<gene>
    <name evidence="11" type="primary">Haus1</name>
    <name evidence="11" type="ORF">SAPAEN_R07204</name>
</gene>
<dbReference type="GO" id="GO:0051301">
    <property type="term" value="P:cell division"/>
    <property type="evidence" value="ECO:0007669"/>
    <property type="project" value="UniProtKB-KW"/>
</dbReference>
<evidence type="ECO:0000313" key="12">
    <source>
        <dbReference type="Proteomes" id="UP000589485"/>
    </source>
</evidence>
<dbReference type="OrthoDB" id="5372507at2759"/>
<dbReference type="InterPro" id="IPR026243">
    <property type="entry name" value="HAUS1"/>
</dbReference>
<evidence type="ECO:0000256" key="9">
    <source>
        <dbReference type="ARBA" id="ARBA00023306"/>
    </source>
</evidence>
<dbReference type="Pfam" id="PF25762">
    <property type="entry name" value="HAUS1"/>
    <property type="match status" value="1"/>
</dbReference>
<protein>
    <submittedName>
        <fullName evidence="11">HAUS1 protein</fullName>
    </submittedName>
</protein>
<sequence>QVMLWLKRIYGDQPIPEYEVNEKTVDILYDLMECNEATDRDVSLLIEEMKHQETKYKEQAQEIEELLREGLGLSLSSLSDEATKCLNEVVESAMALETGDTSLTSFFCAINNRSWELFEKESENREMEHKWNIGNKKLLSALALEKQLQEDIKKVEERQRAEKAKIESRAENLNFLRRKSLELKIRIRNAEEELIARGLDKTLTHEALVKFSE</sequence>
<dbReference type="EMBL" id="VZSY01000824">
    <property type="protein sequence ID" value="NXA12783.1"/>
    <property type="molecule type" value="Genomic_DNA"/>
</dbReference>
<feature type="coiled-coil region" evidence="10">
    <location>
        <begin position="138"/>
        <end position="193"/>
    </location>
</feature>
<evidence type="ECO:0000256" key="4">
    <source>
        <dbReference type="ARBA" id="ARBA00022618"/>
    </source>
</evidence>
<dbReference type="GO" id="GO:0070652">
    <property type="term" value="C:HAUS complex"/>
    <property type="evidence" value="ECO:0007669"/>
    <property type="project" value="InterPro"/>
</dbReference>